<dbReference type="InterPro" id="IPR008949">
    <property type="entry name" value="Isoprenoid_synthase_dom_sf"/>
</dbReference>
<feature type="domain" description="Terpene synthase metal-binding" evidence="4">
    <location>
        <begin position="107"/>
        <end position="215"/>
    </location>
</feature>
<sequence>MVLRCLRKEARHELAKLDFNIKQTTYQQELKDVSRWWSNSCLAEKLPFVRDRIVECYFWAVALFEPHQYEYHRKMAAIIITFVTIIDDVYDVYGTLNELQLFTDTIRSGYTPSLEEYLNNAKVSISSPTIISQLHFTLPNSSIDKRVIESLYEYHNILNLSGMILRLADDLGTTQFELKRGDVPKAIQCYMKEKNVSEKEAQEHVRFLLREAWKEMNTAMVAGWLLTDDLAEAAANLGRAAQFIYLEGDGHGVQHSKIHQQIDGLLFDPYV</sequence>
<dbReference type="InterPro" id="IPR050148">
    <property type="entry name" value="Terpene_synthase-like"/>
</dbReference>
<dbReference type="PANTHER" id="PTHR31225">
    <property type="entry name" value="OS04G0344100 PROTEIN-RELATED"/>
    <property type="match status" value="1"/>
</dbReference>
<dbReference type="SUPFAM" id="SSF48576">
    <property type="entry name" value="Terpenoid synthases"/>
    <property type="match status" value="1"/>
</dbReference>
<evidence type="ECO:0000256" key="2">
    <source>
        <dbReference type="ARBA" id="ARBA00022842"/>
    </source>
</evidence>
<protein>
    <recommendedName>
        <fullName evidence="4">Terpene synthase metal-binding domain-containing protein</fullName>
    </recommendedName>
</protein>
<dbReference type="InterPro" id="IPR005630">
    <property type="entry name" value="Terpene_synthase_metal-bd"/>
</dbReference>
<dbReference type="PANTHER" id="PTHR31225:SF9">
    <property type="entry name" value="TERPENE SYNTHASE 10"/>
    <property type="match status" value="1"/>
</dbReference>
<reference evidence="5" key="2">
    <citation type="submission" date="2020-08" db="EMBL/GenBank/DDBJ databases">
        <title>Plant Genome Project.</title>
        <authorList>
            <person name="Zhang R.-G."/>
        </authorList>
    </citation>
    <scope>NUCLEOTIDE SEQUENCE</scope>
    <source>
        <strain evidence="5">Huo1</strain>
        <tissue evidence="5">Leaf</tissue>
    </source>
</reference>
<keyword evidence="1" id="KW-0479">Metal-binding</keyword>
<keyword evidence="3" id="KW-0456">Lyase</keyword>
<dbReference type="GO" id="GO:0010333">
    <property type="term" value="F:terpene synthase activity"/>
    <property type="evidence" value="ECO:0007669"/>
    <property type="project" value="InterPro"/>
</dbReference>
<dbReference type="Proteomes" id="UP000298416">
    <property type="component" value="Unassembled WGS sequence"/>
</dbReference>
<proteinExistence type="predicted"/>
<dbReference type="GO" id="GO:0000287">
    <property type="term" value="F:magnesium ion binding"/>
    <property type="evidence" value="ECO:0007669"/>
    <property type="project" value="InterPro"/>
</dbReference>
<dbReference type="GO" id="GO:0016114">
    <property type="term" value="P:terpenoid biosynthetic process"/>
    <property type="evidence" value="ECO:0007669"/>
    <property type="project" value="InterPro"/>
</dbReference>
<evidence type="ECO:0000259" key="4">
    <source>
        <dbReference type="Pfam" id="PF03936"/>
    </source>
</evidence>
<dbReference type="Gene3D" id="1.10.600.10">
    <property type="entry name" value="Farnesyl Diphosphate Synthase"/>
    <property type="match status" value="2"/>
</dbReference>
<evidence type="ECO:0000313" key="6">
    <source>
        <dbReference type="Proteomes" id="UP000298416"/>
    </source>
</evidence>
<keyword evidence="2" id="KW-0460">Magnesium</keyword>
<accession>A0A8X8WAG4</accession>
<evidence type="ECO:0000256" key="3">
    <source>
        <dbReference type="ARBA" id="ARBA00023239"/>
    </source>
</evidence>
<evidence type="ECO:0000256" key="1">
    <source>
        <dbReference type="ARBA" id="ARBA00022723"/>
    </source>
</evidence>
<keyword evidence="6" id="KW-1185">Reference proteome</keyword>
<evidence type="ECO:0000313" key="5">
    <source>
        <dbReference type="EMBL" id="KAG6390799.1"/>
    </source>
</evidence>
<gene>
    <name evidence="5" type="ORF">SASPL_148544</name>
</gene>
<name>A0A8X8WAG4_SALSN</name>
<dbReference type="AlphaFoldDB" id="A0A8X8WAG4"/>
<dbReference type="EMBL" id="PNBA02000019">
    <property type="protein sequence ID" value="KAG6390799.1"/>
    <property type="molecule type" value="Genomic_DNA"/>
</dbReference>
<dbReference type="Pfam" id="PF03936">
    <property type="entry name" value="Terpene_synth_C"/>
    <property type="match status" value="1"/>
</dbReference>
<organism evidence="5">
    <name type="scientific">Salvia splendens</name>
    <name type="common">Scarlet sage</name>
    <dbReference type="NCBI Taxonomy" id="180675"/>
    <lineage>
        <taxon>Eukaryota</taxon>
        <taxon>Viridiplantae</taxon>
        <taxon>Streptophyta</taxon>
        <taxon>Embryophyta</taxon>
        <taxon>Tracheophyta</taxon>
        <taxon>Spermatophyta</taxon>
        <taxon>Magnoliopsida</taxon>
        <taxon>eudicotyledons</taxon>
        <taxon>Gunneridae</taxon>
        <taxon>Pentapetalae</taxon>
        <taxon>asterids</taxon>
        <taxon>lamiids</taxon>
        <taxon>Lamiales</taxon>
        <taxon>Lamiaceae</taxon>
        <taxon>Nepetoideae</taxon>
        <taxon>Mentheae</taxon>
        <taxon>Salviinae</taxon>
        <taxon>Salvia</taxon>
        <taxon>Salvia subgen. Calosphace</taxon>
        <taxon>core Calosphace</taxon>
    </lineage>
</organism>
<reference evidence="5" key="1">
    <citation type="submission" date="2018-01" db="EMBL/GenBank/DDBJ databases">
        <authorList>
            <person name="Mao J.F."/>
        </authorList>
    </citation>
    <scope>NUCLEOTIDE SEQUENCE</scope>
    <source>
        <strain evidence="5">Huo1</strain>
        <tissue evidence="5">Leaf</tissue>
    </source>
</reference>
<comment type="caution">
    <text evidence="5">The sequence shown here is derived from an EMBL/GenBank/DDBJ whole genome shotgun (WGS) entry which is preliminary data.</text>
</comment>